<sequence>MPMEIIHKKEQKQFEAWENNEMLGHMTYTWIGDDKFIIDHTVVEIPAEGKGVGKSLVMAGVDFARKNNLKILPLCPFAKLIFDKNNDIHDVLMK</sequence>
<dbReference type="HOGENOM" id="CLU_132888_2_2_0"/>
<gene>
    <name evidence="2" type="ordered locus">Sterm_1740</name>
</gene>
<reference evidence="2 3" key="2">
    <citation type="journal article" date="2010" name="Stand. Genomic Sci.">
        <title>Complete genome sequence of Sebaldella termitidis type strain (NCTC 11300).</title>
        <authorList>
            <person name="Harmon-Smith M."/>
            <person name="Celia L."/>
            <person name="Chertkov O."/>
            <person name="Lapidus A."/>
            <person name="Copeland A."/>
            <person name="Glavina Del Rio T."/>
            <person name="Nolan M."/>
            <person name="Lucas S."/>
            <person name="Tice H."/>
            <person name="Cheng J.F."/>
            <person name="Han C."/>
            <person name="Detter J.C."/>
            <person name="Bruce D."/>
            <person name="Goodwin L."/>
            <person name="Pitluck S."/>
            <person name="Pati A."/>
            <person name="Liolios K."/>
            <person name="Ivanova N."/>
            <person name="Mavromatis K."/>
            <person name="Mikhailova N."/>
            <person name="Chen A."/>
            <person name="Palaniappan K."/>
            <person name="Land M."/>
            <person name="Hauser L."/>
            <person name="Chang Y.J."/>
            <person name="Jeffries C.D."/>
            <person name="Brettin T."/>
            <person name="Goker M."/>
            <person name="Beck B."/>
            <person name="Bristow J."/>
            <person name="Eisen J.A."/>
            <person name="Markowitz V."/>
            <person name="Hugenholtz P."/>
            <person name="Kyrpides N.C."/>
            <person name="Klenk H.P."/>
            <person name="Chen F."/>
        </authorList>
    </citation>
    <scope>NUCLEOTIDE SEQUENCE [LARGE SCALE GENOMIC DNA]</scope>
    <source>
        <strain evidence="3">ATCC 33386 / NCTC 11300</strain>
    </source>
</reference>
<dbReference type="InterPro" id="IPR045057">
    <property type="entry name" value="Gcn5-rel_NAT"/>
</dbReference>
<dbReference type="CDD" id="cd04301">
    <property type="entry name" value="NAT_SF"/>
    <property type="match status" value="1"/>
</dbReference>
<dbReference type="AlphaFoldDB" id="D1AIL4"/>
<organism evidence="2 3">
    <name type="scientific">Sebaldella termitidis (strain ATCC 33386 / NCTC 11300)</name>
    <dbReference type="NCBI Taxonomy" id="526218"/>
    <lineage>
        <taxon>Bacteria</taxon>
        <taxon>Fusobacteriati</taxon>
        <taxon>Fusobacteriota</taxon>
        <taxon>Fusobacteriia</taxon>
        <taxon>Fusobacteriales</taxon>
        <taxon>Leptotrichiaceae</taxon>
        <taxon>Sebaldella</taxon>
    </lineage>
</organism>
<dbReference type="STRING" id="526218.Sterm_1740"/>
<evidence type="ECO:0000313" key="2">
    <source>
        <dbReference type="EMBL" id="ACZ08598.1"/>
    </source>
</evidence>
<dbReference type="SUPFAM" id="SSF55729">
    <property type="entry name" value="Acyl-CoA N-acyltransferases (Nat)"/>
    <property type="match status" value="1"/>
</dbReference>
<keyword evidence="3" id="KW-1185">Reference proteome</keyword>
<dbReference type="InterPro" id="IPR016181">
    <property type="entry name" value="Acyl_CoA_acyltransferase"/>
</dbReference>
<dbReference type="PANTHER" id="PTHR31435:SF10">
    <property type="entry name" value="BSR4717 PROTEIN"/>
    <property type="match status" value="1"/>
</dbReference>
<dbReference type="InterPro" id="IPR031165">
    <property type="entry name" value="GNAT_YJDJ"/>
</dbReference>
<evidence type="ECO:0000259" key="1">
    <source>
        <dbReference type="PROSITE" id="PS51729"/>
    </source>
</evidence>
<protein>
    <recommendedName>
        <fullName evidence="1">N-acetyltransferase domain-containing protein</fullName>
    </recommendedName>
</protein>
<proteinExistence type="predicted"/>
<dbReference type="Proteomes" id="UP000000845">
    <property type="component" value="Chromosome"/>
</dbReference>
<dbReference type="eggNOG" id="COG2388">
    <property type="taxonomic scope" value="Bacteria"/>
</dbReference>
<name>D1AIL4_SEBTE</name>
<reference evidence="3" key="1">
    <citation type="submission" date="2009-09" db="EMBL/GenBank/DDBJ databases">
        <title>The complete chromosome of Sebaldella termitidis ATCC 33386.</title>
        <authorList>
            <consortium name="US DOE Joint Genome Institute (JGI-PGF)"/>
            <person name="Lucas S."/>
            <person name="Copeland A."/>
            <person name="Lapidus A."/>
            <person name="Glavina del Rio T."/>
            <person name="Dalin E."/>
            <person name="Tice H."/>
            <person name="Bruce D."/>
            <person name="Goodwin L."/>
            <person name="Pitluck S."/>
            <person name="Kyrpides N."/>
            <person name="Mavromatis K."/>
            <person name="Ivanova N."/>
            <person name="Mikhailova N."/>
            <person name="Sims D."/>
            <person name="Meincke L."/>
            <person name="Brettin T."/>
            <person name="Detter J.C."/>
            <person name="Han C."/>
            <person name="Larimer F."/>
            <person name="Land M."/>
            <person name="Hauser L."/>
            <person name="Markowitz V."/>
            <person name="Cheng J.F."/>
            <person name="Hugenholtz P."/>
            <person name="Woyke T."/>
            <person name="Wu D."/>
            <person name="Eisen J.A."/>
        </authorList>
    </citation>
    <scope>NUCLEOTIDE SEQUENCE [LARGE SCALE GENOMIC DNA]</scope>
    <source>
        <strain evidence="3">ATCC 33386 / NCTC 11300</strain>
    </source>
</reference>
<dbReference type="PROSITE" id="PS51729">
    <property type="entry name" value="GNAT_YJDJ"/>
    <property type="match status" value="1"/>
</dbReference>
<feature type="domain" description="N-acetyltransferase" evidence="1">
    <location>
        <begin position="6"/>
        <end position="93"/>
    </location>
</feature>
<evidence type="ECO:0000313" key="3">
    <source>
        <dbReference type="Proteomes" id="UP000000845"/>
    </source>
</evidence>
<dbReference type="KEGG" id="str:Sterm_1740"/>
<dbReference type="PANTHER" id="PTHR31435">
    <property type="entry name" value="PROTEIN NATD1"/>
    <property type="match status" value="1"/>
</dbReference>
<dbReference type="EMBL" id="CP001739">
    <property type="protein sequence ID" value="ACZ08598.1"/>
    <property type="molecule type" value="Genomic_DNA"/>
</dbReference>
<dbReference type="Pfam" id="PF14542">
    <property type="entry name" value="Acetyltransf_CG"/>
    <property type="match status" value="1"/>
</dbReference>
<accession>D1AIL4</accession>
<dbReference type="Gene3D" id="3.40.630.30">
    <property type="match status" value="1"/>
</dbReference>